<dbReference type="Proteomes" id="UP000515728">
    <property type="component" value="Chromosome"/>
</dbReference>
<name>A0A7G7MC52_9PSEU</name>
<dbReference type="KEGG" id="ppel:H6H00_19200"/>
<organism evidence="3 4">
    <name type="scientific">Pseudonocardia petroleophila</name>
    <dbReference type="NCBI Taxonomy" id="37331"/>
    <lineage>
        <taxon>Bacteria</taxon>
        <taxon>Bacillati</taxon>
        <taxon>Actinomycetota</taxon>
        <taxon>Actinomycetes</taxon>
        <taxon>Pseudonocardiales</taxon>
        <taxon>Pseudonocardiaceae</taxon>
        <taxon>Pseudonocardia</taxon>
    </lineage>
</organism>
<dbReference type="Gene3D" id="3.40.50.1820">
    <property type="entry name" value="alpha/beta hydrolase"/>
    <property type="match status" value="1"/>
</dbReference>
<sequence length="306" mass="31739">MSDPAATVPGPLLEFQLTLRAPDGISPAALLGSYDDYVNADGPPVAAVHHGVPMREVAGWRLGADITVPLGEPPFPVLVYLHGGGWVMGAPHTHRRLATELAALGLLVVSVDYRRAPKHRFPAAVQDAEFAVGWAAGHAAEFGGDPARILVGGDSAGANLAACVLTGTTAGRSVSGALLLYGVYDYHRALPVLAPLLAGHEAHTQLYLPPGDFEAVRGDPRLSPEGHGAGMPPTLVAVGGRDPLCAESTAFAAHLAEVGVPHELVVLDGAPHAFLQLPTHPAHDEGLAAIGRFLDRHGFRTPAPES</sequence>
<proteinExistence type="predicted"/>
<dbReference type="InterPro" id="IPR019826">
    <property type="entry name" value="Carboxylesterase_B_AS"/>
</dbReference>
<evidence type="ECO:0000259" key="2">
    <source>
        <dbReference type="Pfam" id="PF07859"/>
    </source>
</evidence>
<dbReference type="SUPFAM" id="SSF53474">
    <property type="entry name" value="alpha/beta-Hydrolases"/>
    <property type="match status" value="1"/>
</dbReference>
<dbReference type="GO" id="GO:0016787">
    <property type="term" value="F:hydrolase activity"/>
    <property type="evidence" value="ECO:0007669"/>
    <property type="project" value="UniProtKB-KW"/>
</dbReference>
<dbReference type="PANTHER" id="PTHR48081">
    <property type="entry name" value="AB HYDROLASE SUPERFAMILY PROTEIN C4A8.06C"/>
    <property type="match status" value="1"/>
</dbReference>
<keyword evidence="1 3" id="KW-0378">Hydrolase</keyword>
<protein>
    <submittedName>
        <fullName evidence="3">Alpha/beta hydrolase</fullName>
    </submittedName>
</protein>
<evidence type="ECO:0000313" key="3">
    <source>
        <dbReference type="EMBL" id="QNG50363.1"/>
    </source>
</evidence>
<evidence type="ECO:0000313" key="4">
    <source>
        <dbReference type="Proteomes" id="UP000515728"/>
    </source>
</evidence>
<reference evidence="3 4" key="1">
    <citation type="submission" date="2020-08" db="EMBL/GenBank/DDBJ databases">
        <authorList>
            <person name="Mo P."/>
        </authorList>
    </citation>
    <scope>NUCLEOTIDE SEQUENCE [LARGE SCALE GENOMIC DNA]</scope>
    <source>
        <strain evidence="3 4">CGMCC 4.1532</strain>
    </source>
</reference>
<dbReference type="InterPro" id="IPR029058">
    <property type="entry name" value="AB_hydrolase_fold"/>
</dbReference>
<dbReference type="InterPro" id="IPR050300">
    <property type="entry name" value="GDXG_lipolytic_enzyme"/>
</dbReference>
<dbReference type="EMBL" id="CP060131">
    <property type="protein sequence ID" value="QNG50363.1"/>
    <property type="molecule type" value="Genomic_DNA"/>
</dbReference>
<feature type="domain" description="Alpha/beta hydrolase fold-3" evidence="2">
    <location>
        <begin position="78"/>
        <end position="275"/>
    </location>
</feature>
<dbReference type="InterPro" id="IPR013094">
    <property type="entry name" value="AB_hydrolase_3"/>
</dbReference>
<evidence type="ECO:0000256" key="1">
    <source>
        <dbReference type="ARBA" id="ARBA00022801"/>
    </source>
</evidence>
<dbReference type="PROSITE" id="PS00122">
    <property type="entry name" value="CARBOXYLESTERASE_B_1"/>
    <property type="match status" value="1"/>
</dbReference>
<dbReference type="RefSeq" id="WP_185717125.1">
    <property type="nucleotide sequence ID" value="NZ_BAAAWI010000001.1"/>
</dbReference>
<dbReference type="AlphaFoldDB" id="A0A7G7MC52"/>
<gene>
    <name evidence="3" type="ORF">H6H00_19200</name>
</gene>
<keyword evidence="4" id="KW-1185">Reference proteome</keyword>
<accession>A0A7G7MC52</accession>
<dbReference type="Pfam" id="PF07859">
    <property type="entry name" value="Abhydrolase_3"/>
    <property type="match status" value="1"/>
</dbReference>